<protein>
    <submittedName>
        <fullName evidence="9">FUSC family protein</fullName>
    </submittedName>
</protein>
<evidence type="ECO:0000256" key="3">
    <source>
        <dbReference type="ARBA" id="ARBA00022692"/>
    </source>
</evidence>
<feature type="transmembrane region" description="Helical" evidence="7">
    <location>
        <begin position="158"/>
        <end position="178"/>
    </location>
</feature>
<feature type="domain" description="Integral membrane bound transporter" evidence="8">
    <location>
        <begin position="46"/>
        <end position="168"/>
    </location>
</feature>
<dbReference type="Proteomes" id="UP001165580">
    <property type="component" value="Unassembled WGS sequence"/>
</dbReference>
<comment type="subcellular location">
    <subcellularLocation>
        <location evidence="1">Cell membrane</location>
        <topology evidence="1">Multi-pass membrane protein</topology>
    </subcellularLocation>
</comment>
<name>A0ABT2GMI7_9MICO</name>
<organism evidence="9 10">
    <name type="scientific">Herbiconiux gentiana</name>
    <dbReference type="NCBI Taxonomy" id="2970912"/>
    <lineage>
        <taxon>Bacteria</taxon>
        <taxon>Bacillati</taxon>
        <taxon>Actinomycetota</taxon>
        <taxon>Actinomycetes</taxon>
        <taxon>Micrococcales</taxon>
        <taxon>Microbacteriaceae</taxon>
        <taxon>Herbiconiux</taxon>
    </lineage>
</organism>
<feature type="transmembrane region" description="Helical" evidence="7">
    <location>
        <begin position="135"/>
        <end position="152"/>
    </location>
</feature>
<keyword evidence="10" id="KW-1185">Reference proteome</keyword>
<proteinExistence type="inferred from homology"/>
<gene>
    <name evidence="9" type="ORF">NVV95_18235</name>
</gene>
<evidence type="ECO:0000313" key="9">
    <source>
        <dbReference type="EMBL" id="MCS5716490.1"/>
    </source>
</evidence>
<reference evidence="9" key="1">
    <citation type="submission" date="2022-08" db="EMBL/GenBank/DDBJ databases">
        <authorList>
            <person name="Deng Y."/>
            <person name="Han X.-F."/>
            <person name="Zhang Y.-Q."/>
        </authorList>
    </citation>
    <scope>NUCLEOTIDE SEQUENCE</scope>
    <source>
        <strain evidence="9">CPCC 205716</strain>
    </source>
</reference>
<evidence type="ECO:0000256" key="2">
    <source>
        <dbReference type="ARBA" id="ARBA00022475"/>
    </source>
</evidence>
<comment type="similarity">
    <text evidence="6">Belongs to the YccS/YhfK family.</text>
</comment>
<keyword evidence="4 7" id="KW-1133">Transmembrane helix</keyword>
<evidence type="ECO:0000256" key="4">
    <source>
        <dbReference type="ARBA" id="ARBA00022989"/>
    </source>
</evidence>
<comment type="caution">
    <text evidence="9">The sequence shown here is derived from an EMBL/GenBank/DDBJ whole genome shotgun (WGS) entry which is preliminary data.</text>
</comment>
<dbReference type="PANTHER" id="PTHR30509">
    <property type="entry name" value="P-HYDROXYBENZOIC ACID EFFLUX PUMP SUBUNIT-RELATED"/>
    <property type="match status" value="1"/>
</dbReference>
<keyword evidence="5 7" id="KW-0472">Membrane</keyword>
<evidence type="ECO:0000256" key="7">
    <source>
        <dbReference type="SAM" id="Phobius"/>
    </source>
</evidence>
<evidence type="ECO:0000259" key="8">
    <source>
        <dbReference type="Pfam" id="PF13515"/>
    </source>
</evidence>
<sequence>MTSDQPRPGRWAAVARASLAPARAFQTPARTPLLQVLKTAVAAVVAWALCSFVSSGQPPLFGAIAAIIVVQPSVNQSLSRAVERSIGVIAGVVVAYLVSLVFGAPSWLILLAIVLSLLVGWALRFPQSSTVQIPISAMLVLSIGAQTPGYAFERIIETVIGALIGVVVNWLVVPPVALKPAREAVTGLGREIAATMDSLATVLSAPTDAPFRTGMLVEARLLRPMQAKAQKAIDAAEESLRFNPRRTANRQLLGENVELLTMLGIVTNRVLGMARAVTDHFDSTLPEEPNAAAIAEELRRAAHDLRLVLDEAGPEADPGEPPVDLEPALTAPLRAIVPDPQHWILIGSLLEDLRRVREEIVGASADLR</sequence>
<dbReference type="Pfam" id="PF13515">
    <property type="entry name" value="FUSC_2"/>
    <property type="match status" value="1"/>
</dbReference>
<accession>A0ABT2GMI7</accession>
<keyword evidence="2" id="KW-1003">Cell membrane</keyword>
<evidence type="ECO:0000313" key="10">
    <source>
        <dbReference type="Proteomes" id="UP001165580"/>
    </source>
</evidence>
<evidence type="ECO:0000256" key="5">
    <source>
        <dbReference type="ARBA" id="ARBA00023136"/>
    </source>
</evidence>
<evidence type="ECO:0000256" key="6">
    <source>
        <dbReference type="ARBA" id="ARBA00043993"/>
    </source>
</evidence>
<feature type="transmembrane region" description="Helical" evidence="7">
    <location>
        <begin position="104"/>
        <end position="123"/>
    </location>
</feature>
<dbReference type="InterPro" id="IPR049453">
    <property type="entry name" value="Memb_transporter_dom"/>
</dbReference>
<dbReference type="EMBL" id="JANTEZ010000014">
    <property type="protein sequence ID" value="MCS5716490.1"/>
    <property type="molecule type" value="Genomic_DNA"/>
</dbReference>
<dbReference type="PANTHER" id="PTHR30509:SF9">
    <property type="entry name" value="MULTIDRUG RESISTANCE PROTEIN MDTO"/>
    <property type="match status" value="1"/>
</dbReference>
<keyword evidence="3 7" id="KW-0812">Transmembrane</keyword>
<dbReference type="RefSeq" id="WP_259488008.1">
    <property type="nucleotide sequence ID" value="NZ_JANTEZ010000014.1"/>
</dbReference>
<evidence type="ECO:0000256" key="1">
    <source>
        <dbReference type="ARBA" id="ARBA00004651"/>
    </source>
</evidence>